<dbReference type="GeneID" id="20090540"/>
<evidence type="ECO:0000313" key="1">
    <source>
        <dbReference type="EMBL" id="ETV92267.1"/>
    </source>
</evidence>
<gene>
    <name evidence="1" type="ORF">H310_13490</name>
</gene>
<reference evidence="1" key="1">
    <citation type="submission" date="2013-12" db="EMBL/GenBank/DDBJ databases">
        <title>The Genome Sequence of Aphanomyces invadans NJM9701.</title>
        <authorList>
            <consortium name="The Broad Institute Genomics Platform"/>
            <person name="Russ C."/>
            <person name="Tyler B."/>
            <person name="van West P."/>
            <person name="Dieguez-Uribeondo J."/>
            <person name="Young S.K."/>
            <person name="Zeng Q."/>
            <person name="Gargeya S."/>
            <person name="Fitzgerald M."/>
            <person name="Abouelleil A."/>
            <person name="Alvarado L."/>
            <person name="Chapman S.B."/>
            <person name="Gainer-Dewar J."/>
            <person name="Goldberg J."/>
            <person name="Griggs A."/>
            <person name="Gujja S."/>
            <person name="Hansen M."/>
            <person name="Howarth C."/>
            <person name="Imamovic A."/>
            <person name="Ireland A."/>
            <person name="Larimer J."/>
            <person name="McCowan C."/>
            <person name="Murphy C."/>
            <person name="Pearson M."/>
            <person name="Poon T.W."/>
            <person name="Priest M."/>
            <person name="Roberts A."/>
            <person name="Saif S."/>
            <person name="Shea T."/>
            <person name="Sykes S."/>
            <person name="Wortman J."/>
            <person name="Nusbaum C."/>
            <person name="Birren B."/>
        </authorList>
    </citation>
    <scope>NUCLEOTIDE SEQUENCE [LARGE SCALE GENOMIC DNA]</scope>
    <source>
        <strain evidence="1">NJM9701</strain>
    </source>
</reference>
<accession>A0A024TFY3</accession>
<organism evidence="1">
    <name type="scientific">Aphanomyces invadans</name>
    <dbReference type="NCBI Taxonomy" id="157072"/>
    <lineage>
        <taxon>Eukaryota</taxon>
        <taxon>Sar</taxon>
        <taxon>Stramenopiles</taxon>
        <taxon>Oomycota</taxon>
        <taxon>Saprolegniomycetes</taxon>
        <taxon>Saprolegniales</taxon>
        <taxon>Verrucalvaceae</taxon>
        <taxon>Aphanomyces</taxon>
    </lineage>
</organism>
<dbReference type="EMBL" id="KI914002">
    <property type="protein sequence ID" value="ETV92267.1"/>
    <property type="molecule type" value="Genomic_DNA"/>
</dbReference>
<protein>
    <submittedName>
        <fullName evidence="1">Uncharacterized protein</fullName>
    </submittedName>
</protein>
<dbReference type="RefSeq" id="XP_008879231.1">
    <property type="nucleotide sequence ID" value="XM_008881009.1"/>
</dbReference>
<name>A0A024TFY3_9STRA</name>
<proteinExistence type="predicted"/>
<sequence>MSGYVRLNPGLEATARATATALMDDLGCLAWWQPGSVTAGHISRIN</sequence>
<dbReference type="AlphaFoldDB" id="A0A024TFY3"/>
<dbReference type="VEuPathDB" id="FungiDB:H310_13490"/>